<comment type="caution">
    <text evidence="5">The sequence shown here is derived from an EMBL/GenBank/DDBJ whole genome shotgun (WGS) entry which is preliminary data.</text>
</comment>
<dbReference type="InterPro" id="IPR004101">
    <property type="entry name" value="Mur_ligase_C"/>
</dbReference>
<feature type="domain" description="Mur ligase C-terminal" evidence="4">
    <location>
        <begin position="51"/>
        <end position="174"/>
    </location>
</feature>
<evidence type="ECO:0000259" key="4">
    <source>
        <dbReference type="Pfam" id="PF02875"/>
    </source>
</evidence>
<accession>X1JJ15</accession>
<keyword evidence="3" id="KW-0067">ATP-binding</keyword>
<organism evidence="5">
    <name type="scientific">marine sediment metagenome</name>
    <dbReference type="NCBI Taxonomy" id="412755"/>
    <lineage>
        <taxon>unclassified sequences</taxon>
        <taxon>metagenomes</taxon>
        <taxon>ecological metagenomes</taxon>
    </lineage>
</organism>
<evidence type="ECO:0000313" key="5">
    <source>
        <dbReference type="EMBL" id="GAH94726.1"/>
    </source>
</evidence>
<evidence type="ECO:0000256" key="3">
    <source>
        <dbReference type="ARBA" id="ARBA00022840"/>
    </source>
</evidence>
<gene>
    <name evidence="5" type="ORF">S06H3_03899</name>
</gene>
<dbReference type="PANTHER" id="PTHR43024">
    <property type="entry name" value="UDP-N-ACETYLMURAMOYL-TRIPEPTIDE--D-ALANYL-D-ALANINE LIGASE"/>
    <property type="match status" value="1"/>
</dbReference>
<proteinExistence type="predicted"/>
<dbReference type="EMBL" id="BARV01001319">
    <property type="protein sequence ID" value="GAH94726.1"/>
    <property type="molecule type" value="Genomic_DNA"/>
</dbReference>
<name>X1JJ15_9ZZZZ</name>
<dbReference type="GO" id="GO:0016881">
    <property type="term" value="F:acid-amino acid ligase activity"/>
    <property type="evidence" value="ECO:0007669"/>
    <property type="project" value="InterPro"/>
</dbReference>
<evidence type="ECO:0000256" key="2">
    <source>
        <dbReference type="ARBA" id="ARBA00022741"/>
    </source>
</evidence>
<dbReference type="PANTHER" id="PTHR43024:SF1">
    <property type="entry name" value="UDP-N-ACETYLMURAMOYL-TRIPEPTIDE--D-ALANYL-D-ALANINE LIGASE"/>
    <property type="match status" value="1"/>
</dbReference>
<dbReference type="InterPro" id="IPR036615">
    <property type="entry name" value="Mur_ligase_C_dom_sf"/>
</dbReference>
<protein>
    <recommendedName>
        <fullName evidence="4">Mur ligase C-terminal domain-containing protein</fullName>
    </recommendedName>
</protein>
<dbReference type="Gene3D" id="3.90.190.20">
    <property type="entry name" value="Mur ligase, C-terminal domain"/>
    <property type="match status" value="1"/>
</dbReference>
<dbReference type="AlphaFoldDB" id="X1JJ15"/>
<dbReference type="GO" id="GO:0005524">
    <property type="term" value="F:ATP binding"/>
    <property type="evidence" value="ECO:0007669"/>
    <property type="project" value="UniProtKB-KW"/>
</dbReference>
<sequence length="188" mass="20553">GNIVPFWLKNLFGKEQIYSALTAICLGVVKNINLVEISQALGTYESLPGKMRLIKGIKNSSVLDDSENATLFSMIEGLEILGKIEAEGRKIAVLGDVLGIGKYTIEAHETIGEKVVRVSGLLFTVGSRARFIAQGAKNKGMPEQNIFQFDNVEEAKKALQKEIKKGDLILVDGSKEMKMGEIIEEIKA</sequence>
<feature type="non-terminal residue" evidence="5">
    <location>
        <position position="1"/>
    </location>
</feature>
<dbReference type="InterPro" id="IPR051046">
    <property type="entry name" value="MurCDEF_CellWall_CoF430Synth"/>
</dbReference>
<reference evidence="5" key="1">
    <citation type="journal article" date="2014" name="Front. Microbiol.">
        <title>High frequency of phylogenetically diverse reductive dehalogenase-homologous genes in deep subseafloor sedimentary metagenomes.</title>
        <authorList>
            <person name="Kawai M."/>
            <person name="Futagami T."/>
            <person name="Toyoda A."/>
            <person name="Takaki Y."/>
            <person name="Nishi S."/>
            <person name="Hori S."/>
            <person name="Arai W."/>
            <person name="Tsubouchi T."/>
            <person name="Morono Y."/>
            <person name="Uchiyama I."/>
            <person name="Ito T."/>
            <person name="Fujiyama A."/>
            <person name="Inagaki F."/>
            <person name="Takami H."/>
        </authorList>
    </citation>
    <scope>NUCLEOTIDE SEQUENCE</scope>
    <source>
        <strain evidence="5">Expedition CK06-06</strain>
    </source>
</reference>
<evidence type="ECO:0000256" key="1">
    <source>
        <dbReference type="ARBA" id="ARBA00022598"/>
    </source>
</evidence>
<keyword evidence="1" id="KW-0436">Ligase</keyword>
<dbReference type="SUPFAM" id="SSF53244">
    <property type="entry name" value="MurD-like peptide ligases, peptide-binding domain"/>
    <property type="match status" value="1"/>
</dbReference>
<keyword evidence="2" id="KW-0547">Nucleotide-binding</keyword>
<dbReference type="Pfam" id="PF02875">
    <property type="entry name" value="Mur_ligase_C"/>
    <property type="match status" value="1"/>
</dbReference>